<gene>
    <name evidence="1" type="ORF">TNCT_440291</name>
</gene>
<dbReference type="EMBL" id="BMAO01005564">
    <property type="protein sequence ID" value="GFR02179.1"/>
    <property type="molecule type" value="Genomic_DNA"/>
</dbReference>
<sequence>MASQTHLINLQVVQNIAFRLILNALHYIPRKYIHSDLKISPLHARIRELASTFFQNVPNHSNYTIAQAAFTTPGLHRYAAASASLPGHILITPTRGLPTSPLFSRPDQMLNLT</sequence>
<evidence type="ECO:0000313" key="1">
    <source>
        <dbReference type="EMBL" id="GFR02179.1"/>
    </source>
</evidence>
<evidence type="ECO:0000313" key="2">
    <source>
        <dbReference type="Proteomes" id="UP000887116"/>
    </source>
</evidence>
<name>A0A8X6HFN3_TRICU</name>
<protein>
    <submittedName>
        <fullName evidence="1">Uncharacterized protein</fullName>
    </submittedName>
</protein>
<organism evidence="1 2">
    <name type="scientific">Trichonephila clavata</name>
    <name type="common">Joro spider</name>
    <name type="synonym">Nephila clavata</name>
    <dbReference type="NCBI Taxonomy" id="2740835"/>
    <lineage>
        <taxon>Eukaryota</taxon>
        <taxon>Metazoa</taxon>
        <taxon>Ecdysozoa</taxon>
        <taxon>Arthropoda</taxon>
        <taxon>Chelicerata</taxon>
        <taxon>Arachnida</taxon>
        <taxon>Araneae</taxon>
        <taxon>Araneomorphae</taxon>
        <taxon>Entelegynae</taxon>
        <taxon>Araneoidea</taxon>
        <taxon>Nephilidae</taxon>
        <taxon>Trichonephila</taxon>
    </lineage>
</organism>
<keyword evidence="2" id="KW-1185">Reference proteome</keyword>
<proteinExistence type="predicted"/>
<accession>A0A8X6HFN3</accession>
<reference evidence="1" key="1">
    <citation type="submission" date="2020-07" db="EMBL/GenBank/DDBJ databases">
        <title>Multicomponent nature underlies the extraordinary mechanical properties of spider dragline silk.</title>
        <authorList>
            <person name="Kono N."/>
            <person name="Nakamura H."/>
            <person name="Mori M."/>
            <person name="Yoshida Y."/>
            <person name="Ohtoshi R."/>
            <person name="Malay A.D."/>
            <person name="Moran D.A.P."/>
            <person name="Tomita M."/>
            <person name="Numata K."/>
            <person name="Arakawa K."/>
        </authorList>
    </citation>
    <scope>NUCLEOTIDE SEQUENCE</scope>
</reference>
<dbReference type="Proteomes" id="UP000887116">
    <property type="component" value="Unassembled WGS sequence"/>
</dbReference>
<dbReference type="AlphaFoldDB" id="A0A8X6HFN3"/>
<comment type="caution">
    <text evidence="1">The sequence shown here is derived from an EMBL/GenBank/DDBJ whole genome shotgun (WGS) entry which is preliminary data.</text>
</comment>